<name>A0A2U2DVE3_9HYPH</name>
<dbReference type="AlphaFoldDB" id="A0A2U2DVE3"/>
<organism evidence="2 3">
    <name type="scientific">Metarhizobium album</name>
    <dbReference type="NCBI Taxonomy" id="2182425"/>
    <lineage>
        <taxon>Bacteria</taxon>
        <taxon>Pseudomonadati</taxon>
        <taxon>Pseudomonadota</taxon>
        <taxon>Alphaproteobacteria</taxon>
        <taxon>Hyphomicrobiales</taxon>
        <taxon>Rhizobiaceae</taxon>
        <taxon>Metarhizobium</taxon>
    </lineage>
</organism>
<protein>
    <submittedName>
        <fullName evidence="2">Uncharacterized protein</fullName>
    </submittedName>
</protein>
<keyword evidence="3" id="KW-1185">Reference proteome</keyword>
<dbReference type="RefSeq" id="WP_109457378.1">
    <property type="nucleotide sequence ID" value="NZ_QFBC01000002.1"/>
</dbReference>
<feature type="transmembrane region" description="Helical" evidence="1">
    <location>
        <begin position="56"/>
        <end position="80"/>
    </location>
</feature>
<keyword evidence="1" id="KW-0812">Transmembrane</keyword>
<evidence type="ECO:0000313" key="3">
    <source>
        <dbReference type="Proteomes" id="UP000245252"/>
    </source>
</evidence>
<keyword evidence="1" id="KW-1133">Transmembrane helix</keyword>
<keyword evidence="1" id="KW-0472">Membrane</keyword>
<dbReference type="EMBL" id="QFBC01000002">
    <property type="protein sequence ID" value="PWE57274.1"/>
    <property type="molecule type" value="Genomic_DNA"/>
</dbReference>
<reference evidence="2 3" key="1">
    <citation type="submission" date="2018-05" db="EMBL/GenBank/DDBJ databases">
        <title>The draft genome of strain NS-104.</title>
        <authorList>
            <person name="Hang P."/>
            <person name="Jiang J."/>
        </authorList>
    </citation>
    <scope>NUCLEOTIDE SEQUENCE [LARGE SCALE GENOMIC DNA]</scope>
    <source>
        <strain evidence="2 3">NS-104</strain>
    </source>
</reference>
<evidence type="ECO:0000313" key="2">
    <source>
        <dbReference type="EMBL" id="PWE57274.1"/>
    </source>
</evidence>
<sequence>MKIVFQWVVTLLFVAAAAAGLSHILLTVSGANAPPPCADLTELCMQRTDAAANRSLLIATVIEIALSAIGTLAVVATIFLSAQATKAAVAAADAANLAVALARETAARELRPYVTFDSWSLEYKLDANGGIESWLVKVTWKNTGISPATSVRAKATHDIREEELPTHFSFPDRVGDESAGSLGKDGTVSTCTEFIPVAEIQAILDGSTRLFVWSWVEYEGFEAERIYRSEWHSELHLWNGPATNQDLKGSNGLREQFNGSDEHCFRQPARKVKRLA</sequence>
<evidence type="ECO:0000256" key="1">
    <source>
        <dbReference type="SAM" id="Phobius"/>
    </source>
</evidence>
<gene>
    <name evidence="2" type="ORF">DEM27_06455</name>
</gene>
<accession>A0A2U2DVE3</accession>
<dbReference type="OrthoDB" id="407979at2"/>
<dbReference type="Proteomes" id="UP000245252">
    <property type="component" value="Unassembled WGS sequence"/>
</dbReference>
<comment type="caution">
    <text evidence="2">The sequence shown here is derived from an EMBL/GenBank/DDBJ whole genome shotgun (WGS) entry which is preliminary data.</text>
</comment>
<proteinExistence type="predicted"/>